<protein>
    <recommendedName>
        <fullName evidence="3">N-acetyltransferase domain-containing protein</fullName>
    </recommendedName>
</protein>
<keyword evidence="5" id="KW-1185">Reference proteome</keyword>
<dbReference type="InterPro" id="IPR016181">
    <property type="entry name" value="Acyl_CoA_acyltransferase"/>
</dbReference>
<accession>A0A8J3LNH0</accession>
<evidence type="ECO:0000259" key="3">
    <source>
        <dbReference type="PROSITE" id="PS51186"/>
    </source>
</evidence>
<dbReference type="Pfam" id="PF00583">
    <property type="entry name" value="Acetyltransf_1"/>
    <property type="match status" value="1"/>
</dbReference>
<evidence type="ECO:0000313" key="4">
    <source>
        <dbReference type="EMBL" id="GIG73910.1"/>
    </source>
</evidence>
<dbReference type="GO" id="GO:0016747">
    <property type="term" value="F:acyltransferase activity, transferring groups other than amino-acyl groups"/>
    <property type="evidence" value="ECO:0007669"/>
    <property type="project" value="InterPro"/>
</dbReference>
<gene>
    <name evidence="4" type="ORF">Pfl04_23140</name>
</gene>
<sequence>MSLARQRGDDERMTQTLPSRRGTAAVAIRGYRPADHSACRRLWAELTSEHRRLYPASQQVPAATSPAVGELGLAATDADAASGAGFEEYLTRLDLSGMWVAQHADEGVMGFVGLILQGRAGAVDPVVVTAEHRGEGIGRALIGHVADQARRRGIRDLTISPALRNLEAIRCLYRAGFHAAATVTLALDLTGRDGHWRDGLDLHGVPFRY</sequence>
<keyword evidence="2" id="KW-0012">Acyltransferase</keyword>
<dbReference type="InterPro" id="IPR050832">
    <property type="entry name" value="Bact_Acetyltransf"/>
</dbReference>
<dbReference type="SUPFAM" id="SSF55729">
    <property type="entry name" value="Acyl-CoA N-acyltransferases (Nat)"/>
    <property type="match status" value="1"/>
</dbReference>
<dbReference type="CDD" id="cd04301">
    <property type="entry name" value="NAT_SF"/>
    <property type="match status" value="1"/>
</dbReference>
<dbReference type="PROSITE" id="PS51186">
    <property type="entry name" value="GNAT"/>
    <property type="match status" value="1"/>
</dbReference>
<dbReference type="InterPro" id="IPR000182">
    <property type="entry name" value="GNAT_dom"/>
</dbReference>
<feature type="domain" description="N-acetyltransferase" evidence="3">
    <location>
        <begin position="26"/>
        <end position="203"/>
    </location>
</feature>
<dbReference type="PANTHER" id="PTHR43877">
    <property type="entry name" value="AMINOALKYLPHOSPHONATE N-ACETYLTRANSFERASE-RELATED-RELATED"/>
    <property type="match status" value="1"/>
</dbReference>
<dbReference type="Gene3D" id="3.40.630.30">
    <property type="match status" value="1"/>
</dbReference>
<evidence type="ECO:0000256" key="2">
    <source>
        <dbReference type="ARBA" id="ARBA00023315"/>
    </source>
</evidence>
<dbReference type="Proteomes" id="UP000653674">
    <property type="component" value="Unassembled WGS sequence"/>
</dbReference>
<name>A0A8J3LNH0_9ACTN</name>
<proteinExistence type="predicted"/>
<dbReference type="AlphaFoldDB" id="A0A8J3LNH0"/>
<dbReference type="EMBL" id="BONU01000012">
    <property type="protein sequence ID" value="GIG73910.1"/>
    <property type="molecule type" value="Genomic_DNA"/>
</dbReference>
<organism evidence="4 5">
    <name type="scientific">Planosporangium flavigriseum</name>
    <dbReference type="NCBI Taxonomy" id="373681"/>
    <lineage>
        <taxon>Bacteria</taxon>
        <taxon>Bacillati</taxon>
        <taxon>Actinomycetota</taxon>
        <taxon>Actinomycetes</taxon>
        <taxon>Micromonosporales</taxon>
        <taxon>Micromonosporaceae</taxon>
        <taxon>Planosporangium</taxon>
    </lineage>
</organism>
<evidence type="ECO:0000313" key="5">
    <source>
        <dbReference type="Proteomes" id="UP000653674"/>
    </source>
</evidence>
<reference evidence="4" key="1">
    <citation type="submission" date="2021-01" db="EMBL/GenBank/DDBJ databases">
        <title>Whole genome shotgun sequence of Planosporangium flavigriseum NBRC 105377.</title>
        <authorList>
            <person name="Komaki H."/>
            <person name="Tamura T."/>
        </authorList>
    </citation>
    <scope>NUCLEOTIDE SEQUENCE</scope>
    <source>
        <strain evidence="4">NBRC 105377</strain>
    </source>
</reference>
<dbReference type="PANTHER" id="PTHR43877:SF2">
    <property type="entry name" value="AMINOALKYLPHOSPHONATE N-ACETYLTRANSFERASE-RELATED"/>
    <property type="match status" value="1"/>
</dbReference>
<keyword evidence="1" id="KW-0808">Transferase</keyword>
<evidence type="ECO:0000256" key="1">
    <source>
        <dbReference type="ARBA" id="ARBA00022679"/>
    </source>
</evidence>
<comment type="caution">
    <text evidence="4">The sequence shown here is derived from an EMBL/GenBank/DDBJ whole genome shotgun (WGS) entry which is preliminary data.</text>
</comment>